<dbReference type="Pfam" id="PF00676">
    <property type="entry name" value="E1_dh"/>
    <property type="match status" value="1"/>
</dbReference>
<comment type="subunit">
    <text evidence="2 10">Heterodimer of an alpha and a beta chain.</text>
</comment>
<dbReference type="OrthoDB" id="9766715at2"/>
<dbReference type="Proteomes" id="UP000030401">
    <property type="component" value="Unassembled WGS sequence"/>
</dbReference>
<keyword evidence="7 10" id="KW-0670">Pyruvate</keyword>
<dbReference type="EC" id="1.2.4.1" evidence="3 10"/>
<comment type="catalytic activity">
    <reaction evidence="9 10">
        <text>N(6)-[(R)-lipoyl]-L-lysyl-[protein] + pyruvate + H(+) = N(6)-[(R)-S(8)-acetyldihydrolipoyl]-L-lysyl-[protein] + CO2</text>
        <dbReference type="Rhea" id="RHEA:19189"/>
        <dbReference type="Rhea" id="RHEA-COMP:10474"/>
        <dbReference type="Rhea" id="RHEA-COMP:10478"/>
        <dbReference type="ChEBI" id="CHEBI:15361"/>
        <dbReference type="ChEBI" id="CHEBI:15378"/>
        <dbReference type="ChEBI" id="CHEBI:16526"/>
        <dbReference type="ChEBI" id="CHEBI:83099"/>
        <dbReference type="ChEBI" id="CHEBI:83111"/>
        <dbReference type="EC" id="1.2.4.1"/>
    </reaction>
</comment>
<dbReference type="CDD" id="cd02000">
    <property type="entry name" value="TPP_E1_PDC_ADC_BCADC"/>
    <property type="match status" value="1"/>
</dbReference>
<evidence type="ECO:0000256" key="7">
    <source>
        <dbReference type="ARBA" id="ARBA00023317"/>
    </source>
</evidence>
<dbReference type="STRING" id="1385512.N784_03200"/>
<evidence type="ECO:0000256" key="6">
    <source>
        <dbReference type="ARBA" id="ARBA00023052"/>
    </source>
</evidence>
<accession>A0A0A5G6Z5</accession>
<comment type="cofactor">
    <cofactor evidence="1 10">
        <name>thiamine diphosphate</name>
        <dbReference type="ChEBI" id="CHEBI:58937"/>
    </cofactor>
</comment>
<evidence type="ECO:0000256" key="4">
    <source>
        <dbReference type="ARBA" id="ARBA00014159"/>
    </source>
</evidence>
<dbReference type="eggNOG" id="COG1071">
    <property type="taxonomic scope" value="Bacteria"/>
</dbReference>
<protein>
    <recommendedName>
        <fullName evidence="4 10">Pyruvate dehydrogenase E1 component subunit alpha</fullName>
        <ecNumber evidence="3 10">1.2.4.1</ecNumber>
    </recommendedName>
</protein>
<reference evidence="12 13" key="1">
    <citation type="submission" date="2013-08" db="EMBL/GenBank/DDBJ databases">
        <authorList>
            <person name="Huang J."/>
            <person name="Wang G."/>
        </authorList>
    </citation>
    <scope>NUCLEOTIDE SEQUENCE [LARGE SCALE GENOMIC DNA]</scope>
    <source>
        <strain evidence="12 13">JSM 072002</strain>
    </source>
</reference>
<evidence type="ECO:0000259" key="11">
    <source>
        <dbReference type="Pfam" id="PF00676"/>
    </source>
</evidence>
<evidence type="ECO:0000256" key="10">
    <source>
        <dbReference type="RuleBase" id="RU366007"/>
    </source>
</evidence>
<evidence type="ECO:0000256" key="2">
    <source>
        <dbReference type="ARBA" id="ARBA00011870"/>
    </source>
</evidence>
<comment type="function">
    <text evidence="8 10">The pyruvate dehydrogenase complex catalyzes the overall conversion of pyruvate to acetyl-CoA and CO(2). It contains multiple copies of three enzymatic components: pyruvate dehydrogenase (E1), dihydrolipoamide acetyltransferase (E2) and lipoamide dehydrogenase (E3).</text>
</comment>
<proteinExistence type="predicted"/>
<evidence type="ECO:0000256" key="1">
    <source>
        <dbReference type="ARBA" id="ARBA00001964"/>
    </source>
</evidence>
<dbReference type="SUPFAM" id="SSF52518">
    <property type="entry name" value="Thiamin diphosphate-binding fold (THDP-binding)"/>
    <property type="match status" value="1"/>
</dbReference>
<dbReference type="Gene3D" id="3.40.50.970">
    <property type="match status" value="1"/>
</dbReference>
<dbReference type="RefSeq" id="WP_036833998.1">
    <property type="nucleotide sequence ID" value="NZ_AVPG01000010.1"/>
</dbReference>
<dbReference type="GO" id="GO:0009083">
    <property type="term" value="P:branched-chain amino acid catabolic process"/>
    <property type="evidence" value="ECO:0007669"/>
    <property type="project" value="TreeGrafter"/>
</dbReference>
<evidence type="ECO:0000313" key="12">
    <source>
        <dbReference type="EMBL" id="KGX86875.1"/>
    </source>
</evidence>
<feature type="domain" description="Dehydrogenase E1 component" evidence="11">
    <location>
        <begin position="41"/>
        <end position="321"/>
    </location>
</feature>
<keyword evidence="6 10" id="KW-0786">Thiamine pyrophosphate</keyword>
<evidence type="ECO:0000256" key="9">
    <source>
        <dbReference type="ARBA" id="ARBA00051231"/>
    </source>
</evidence>
<evidence type="ECO:0000256" key="5">
    <source>
        <dbReference type="ARBA" id="ARBA00023002"/>
    </source>
</evidence>
<dbReference type="PANTHER" id="PTHR43380">
    <property type="entry name" value="2-OXOISOVALERATE DEHYDROGENASE SUBUNIT ALPHA, MITOCHONDRIAL"/>
    <property type="match status" value="1"/>
</dbReference>
<dbReference type="GO" id="GO:0004739">
    <property type="term" value="F:pyruvate dehydrogenase (acetyl-transferring) activity"/>
    <property type="evidence" value="ECO:0007669"/>
    <property type="project" value="UniProtKB-UniRule"/>
</dbReference>
<dbReference type="InterPro" id="IPR017596">
    <property type="entry name" value="PdhA/BkdA"/>
</dbReference>
<dbReference type="EMBL" id="AVPG01000010">
    <property type="protein sequence ID" value="KGX86875.1"/>
    <property type="molecule type" value="Genomic_DNA"/>
</dbReference>
<keyword evidence="13" id="KW-1185">Reference proteome</keyword>
<dbReference type="PANTHER" id="PTHR43380:SF1">
    <property type="entry name" value="2-OXOISOVALERATE DEHYDROGENASE SUBUNIT ALPHA, MITOCHONDRIAL"/>
    <property type="match status" value="1"/>
</dbReference>
<sequence length="357" mass="40570">MEQQFPIKQLLNEKGEVTEVLQNELLNDAFIRLLYYHLIRSRTFDRKCVSLQRQGRIGTYAPFEGQEAAQVGSAMALEQNDWLFPTYRDHAATMTFGHDLTTILLYWNGRNESCIPPEGKRIIPPAVPIATQLPHATGTAIAEQKKGTNHAVIAYFGDGATSEGDFHEGLNIASVFQAPVVFFNQNNQYAISVPIEKQMKSKTIAQKAMAYDMPSVRIDGNDVFSVYRETKKALDRARNGEGPTLIEAVTWRYGAHTTADDPTKYRNQEDSENRRKAYDPILRLEKYMLANAICQQEEMEQMKQEVIIEVEQAVEQMEQVPPVSVDDIFDYVFAESIWPIEEQKRVYYASVGKGEKA</sequence>
<keyword evidence="5 10" id="KW-0560">Oxidoreductase</keyword>
<evidence type="ECO:0000256" key="3">
    <source>
        <dbReference type="ARBA" id="ARBA00012281"/>
    </source>
</evidence>
<dbReference type="NCBIfam" id="TIGR03181">
    <property type="entry name" value="PDH_E1_alph_x"/>
    <property type="match status" value="1"/>
</dbReference>
<dbReference type="InterPro" id="IPR050771">
    <property type="entry name" value="Alpha-ketoacid_DH_E1_comp"/>
</dbReference>
<dbReference type="AlphaFoldDB" id="A0A0A5G6Z5"/>
<name>A0A0A5G6Z5_9BACI</name>
<evidence type="ECO:0000313" key="13">
    <source>
        <dbReference type="Proteomes" id="UP000030401"/>
    </source>
</evidence>
<evidence type="ECO:0000256" key="8">
    <source>
        <dbReference type="ARBA" id="ARBA00025211"/>
    </source>
</evidence>
<organism evidence="12 13">
    <name type="scientific">Pontibacillus litoralis JSM 072002</name>
    <dbReference type="NCBI Taxonomy" id="1385512"/>
    <lineage>
        <taxon>Bacteria</taxon>
        <taxon>Bacillati</taxon>
        <taxon>Bacillota</taxon>
        <taxon>Bacilli</taxon>
        <taxon>Bacillales</taxon>
        <taxon>Bacillaceae</taxon>
        <taxon>Pontibacillus</taxon>
    </lineage>
</organism>
<gene>
    <name evidence="12" type="ORF">N784_03200</name>
</gene>
<dbReference type="InterPro" id="IPR029061">
    <property type="entry name" value="THDP-binding"/>
</dbReference>
<dbReference type="InterPro" id="IPR001017">
    <property type="entry name" value="DH_E1"/>
</dbReference>
<comment type="caution">
    <text evidence="12">The sequence shown here is derived from an EMBL/GenBank/DDBJ whole genome shotgun (WGS) entry which is preliminary data.</text>
</comment>